<dbReference type="PANTHER" id="PTHR42852">
    <property type="entry name" value="THIOL:DISULFIDE INTERCHANGE PROTEIN DSBE"/>
    <property type="match status" value="1"/>
</dbReference>
<feature type="signal peptide" evidence="5">
    <location>
        <begin position="1"/>
        <end position="18"/>
    </location>
</feature>
<reference evidence="7 8" key="1">
    <citation type="submission" date="2018-08" db="EMBL/GenBank/DDBJ databases">
        <title>A genome reference for cultivated species of the human gut microbiota.</title>
        <authorList>
            <person name="Zou Y."/>
            <person name="Xue W."/>
            <person name="Luo G."/>
        </authorList>
    </citation>
    <scope>NUCLEOTIDE SEQUENCE [LARGE SCALE GENOMIC DNA]</scope>
    <source>
        <strain evidence="7 8">TF10-3AC</strain>
    </source>
</reference>
<keyword evidence="8" id="KW-1185">Reference proteome</keyword>
<evidence type="ECO:0000256" key="4">
    <source>
        <dbReference type="ARBA" id="ARBA00023284"/>
    </source>
</evidence>
<comment type="subcellular location">
    <subcellularLocation>
        <location evidence="1">Cell envelope</location>
    </subcellularLocation>
</comment>
<dbReference type="RefSeq" id="WP_117673356.1">
    <property type="nucleotide sequence ID" value="NZ_CABOGR010000021.1"/>
</dbReference>
<keyword evidence="2" id="KW-0201">Cytochrome c-type biogenesis</keyword>
<proteinExistence type="predicted"/>
<dbReference type="Gene3D" id="3.40.30.10">
    <property type="entry name" value="Glutaredoxin"/>
    <property type="match status" value="1"/>
</dbReference>
<keyword evidence="4" id="KW-0676">Redox-active center</keyword>
<evidence type="ECO:0000256" key="3">
    <source>
        <dbReference type="ARBA" id="ARBA00023157"/>
    </source>
</evidence>
<name>A0A3E4MW21_9BACT</name>
<dbReference type="SUPFAM" id="SSF52833">
    <property type="entry name" value="Thioredoxin-like"/>
    <property type="match status" value="1"/>
</dbReference>
<protein>
    <submittedName>
        <fullName evidence="7">AhpC/TSA family protein</fullName>
    </submittedName>
</protein>
<dbReference type="GO" id="GO:0017004">
    <property type="term" value="P:cytochrome complex assembly"/>
    <property type="evidence" value="ECO:0007669"/>
    <property type="project" value="UniProtKB-KW"/>
</dbReference>
<dbReference type="CDD" id="cd02966">
    <property type="entry name" value="TlpA_like_family"/>
    <property type="match status" value="1"/>
</dbReference>
<feature type="domain" description="Thioredoxin" evidence="6">
    <location>
        <begin position="248"/>
        <end position="400"/>
    </location>
</feature>
<keyword evidence="3" id="KW-1015">Disulfide bond</keyword>
<dbReference type="AlphaFoldDB" id="A0A3E4MW21"/>
<dbReference type="Proteomes" id="UP000260862">
    <property type="component" value="Unassembled WGS sequence"/>
</dbReference>
<gene>
    <name evidence="7" type="ORF">DXD04_11445</name>
</gene>
<evidence type="ECO:0000259" key="6">
    <source>
        <dbReference type="PROSITE" id="PS51352"/>
    </source>
</evidence>
<dbReference type="PANTHER" id="PTHR42852:SF6">
    <property type="entry name" value="THIOL:DISULFIDE INTERCHANGE PROTEIN DSBE"/>
    <property type="match status" value="1"/>
</dbReference>
<sequence>MRKQVLACLLLGALGAQAQEKFVVEGQLKNIPDGTVFYLMKQEGNVGSMAATDTLQNGTFRFELTTAGNELEGYGLMARDDTKFPPMLLELWVNPGSHLLIQGENPYIYSWKVESDVKEQQFQQQLIQASHKEWEEFQRLTMQEFALMRSAAQGGNKEQVRAQADSLQQLTEKLSDQIAQHNIAIMKQSPINAAWMGELHWMGMSVKFRKDYPYKKEVQQLYNLLDDAQKETSIGKSVYLALNPPTVVKVGEEAADADMYDLEGKVHRLAEFRGKYILLDFWSRGCGPCIMSQPELKEISEMYKDSLEVISLSIENRKGWEEASKSHAMTWNNWNDLEENNGLYARYGVRGIPHFVLISPEGKVVDSWSGYAKGWLKLKIKGSMAPKQPMRIEWKDGHKLVHHPRKKTEKMEVLTICQVELTDSATVLRVHARYIPNYWIRLDKATFLMSDKGVNYPLLRSEGFAIGEQVFMPDSGEMDFTLYFAPLPKDTRWFDFSEGEHVEGGYYIEGIRLTE</sequence>
<evidence type="ECO:0000313" key="7">
    <source>
        <dbReference type="EMBL" id="RGK53949.1"/>
    </source>
</evidence>
<keyword evidence="5" id="KW-0732">Signal</keyword>
<dbReference type="InterPro" id="IPR012336">
    <property type="entry name" value="Thioredoxin-like_fold"/>
</dbReference>
<dbReference type="InterPro" id="IPR050553">
    <property type="entry name" value="Thioredoxin_ResA/DsbE_sf"/>
</dbReference>
<evidence type="ECO:0000256" key="2">
    <source>
        <dbReference type="ARBA" id="ARBA00022748"/>
    </source>
</evidence>
<evidence type="ECO:0000313" key="8">
    <source>
        <dbReference type="Proteomes" id="UP000260862"/>
    </source>
</evidence>
<dbReference type="InterPro" id="IPR013766">
    <property type="entry name" value="Thioredoxin_domain"/>
</dbReference>
<accession>A0A3E4MW21</accession>
<organism evidence="7 8">
    <name type="scientific">Phocaeicola plebeius</name>
    <dbReference type="NCBI Taxonomy" id="310297"/>
    <lineage>
        <taxon>Bacteria</taxon>
        <taxon>Pseudomonadati</taxon>
        <taxon>Bacteroidota</taxon>
        <taxon>Bacteroidia</taxon>
        <taxon>Bacteroidales</taxon>
        <taxon>Bacteroidaceae</taxon>
        <taxon>Phocaeicola</taxon>
    </lineage>
</organism>
<comment type="caution">
    <text evidence="7">The sequence shown here is derived from an EMBL/GenBank/DDBJ whole genome shotgun (WGS) entry which is preliminary data.</text>
</comment>
<dbReference type="InterPro" id="IPR036249">
    <property type="entry name" value="Thioredoxin-like_sf"/>
</dbReference>
<dbReference type="EMBL" id="QSQT01000021">
    <property type="protein sequence ID" value="RGK53949.1"/>
    <property type="molecule type" value="Genomic_DNA"/>
</dbReference>
<feature type="chain" id="PRO_5017538093" evidence="5">
    <location>
        <begin position="19"/>
        <end position="515"/>
    </location>
</feature>
<evidence type="ECO:0000256" key="1">
    <source>
        <dbReference type="ARBA" id="ARBA00004196"/>
    </source>
</evidence>
<evidence type="ECO:0000256" key="5">
    <source>
        <dbReference type="SAM" id="SignalP"/>
    </source>
</evidence>
<dbReference type="Pfam" id="PF13905">
    <property type="entry name" value="Thioredoxin_8"/>
    <property type="match status" value="1"/>
</dbReference>
<dbReference type="GO" id="GO:0030313">
    <property type="term" value="C:cell envelope"/>
    <property type="evidence" value="ECO:0007669"/>
    <property type="project" value="UniProtKB-SubCell"/>
</dbReference>
<dbReference type="PROSITE" id="PS51352">
    <property type="entry name" value="THIOREDOXIN_2"/>
    <property type="match status" value="1"/>
</dbReference>